<dbReference type="AlphaFoldDB" id="A0A1N5W363"/>
<comment type="similarity">
    <text evidence="2">In the central section; belongs to the CRISPR-associated helicase Cas3 family.</text>
</comment>
<dbReference type="GO" id="GO:0005524">
    <property type="term" value="F:ATP binding"/>
    <property type="evidence" value="ECO:0007669"/>
    <property type="project" value="UniProtKB-KW"/>
</dbReference>
<evidence type="ECO:0000256" key="6">
    <source>
        <dbReference type="ARBA" id="ARBA00022801"/>
    </source>
</evidence>
<evidence type="ECO:0000256" key="3">
    <source>
        <dbReference type="ARBA" id="ARBA00022722"/>
    </source>
</evidence>
<reference evidence="12 13" key="1">
    <citation type="submission" date="2016-04" db="EMBL/GenBank/DDBJ databases">
        <authorList>
            <person name="Evans L.H."/>
            <person name="Alamgir A."/>
            <person name="Owens N."/>
            <person name="Weber N.D."/>
            <person name="Virtaneva K."/>
            <person name="Barbian K."/>
            <person name="Babar A."/>
            <person name="Rosenke K."/>
        </authorList>
    </citation>
    <scope>NUCLEOTIDE SEQUENCE [LARGE SCALE GENOMIC DNA]</scope>
    <source>
        <strain evidence="13">S5(T) (JCM 30642 \VKM B-2941)</strain>
    </source>
</reference>
<dbReference type="PANTHER" id="PTHR47959:SF16">
    <property type="entry name" value="CRISPR-ASSOCIATED NUCLEASE_HELICASE CAS3-RELATED"/>
    <property type="match status" value="1"/>
</dbReference>
<keyword evidence="5" id="KW-0547">Nucleotide-binding</keyword>
<evidence type="ECO:0000313" key="12">
    <source>
        <dbReference type="EMBL" id="SIM79768.1"/>
    </source>
</evidence>
<dbReference type="InterPro" id="IPR050079">
    <property type="entry name" value="DEAD_box_RNA_helicase"/>
</dbReference>
<dbReference type="EMBL" id="LT671858">
    <property type="protein sequence ID" value="SIM79768.1"/>
    <property type="molecule type" value="Genomic_DNA"/>
</dbReference>
<name>A0A1N5W363_9ARCH</name>
<feature type="domain" description="HD Cas3-type" evidence="11">
    <location>
        <begin position="610"/>
        <end position="825"/>
    </location>
</feature>
<evidence type="ECO:0000313" key="13">
    <source>
        <dbReference type="Proteomes" id="UP000195607"/>
    </source>
</evidence>
<keyword evidence="8" id="KW-0067">ATP-binding</keyword>
<dbReference type="GO" id="GO:0003724">
    <property type="term" value="F:RNA helicase activity"/>
    <property type="evidence" value="ECO:0007669"/>
    <property type="project" value="TreeGrafter"/>
</dbReference>
<dbReference type="Gene3D" id="3.40.50.300">
    <property type="entry name" value="P-loop containing nucleotide triphosphate hydrolases"/>
    <property type="match status" value="2"/>
</dbReference>
<dbReference type="InterPro" id="IPR038257">
    <property type="entry name" value="CRISPR-assoc_Cas3_HD_sf"/>
</dbReference>
<comment type="similarity">
    <text evidence="1">In the N-terminal section; belongs to the CRISPR-associated nuclease Cas3-HD family.</text>
</comment>
<dbReference type="InterPro" id="IPR054712">
    <property type="entry name" value="Cas3-like_dom"/>
</dbReference>
<dbReference type="Proteomes" id="UP000195607">
    <property type="component" value="Chromosome I"/>
</dbReference>
<dbReference type="NCBIfam" id="TIGR01587">
    <property type="entry name" value="cas3_core"/>
    <property type="match status" value="1"/>
</dbReference>
<dbReference type="PROSITE" id="PS51643">
    <property type="entry name" value="HD_CAS3"/>
    <property type="match status" value="1"/>
</dbReference>
<evidence type="ECO:0000256" key="5">
    <source>
        <dbReference type="ARBA" id="ARBA00022741"/>
    </source>
</evidence>
<keyword evidence="9" id="KW-0051">Antiviral defense</keyword>
<evidence type="ECO:0000256" key="2">
    <source>
        <dbReference type="ARBA" id="ARBA00009046"/>
    </source>
</evidence>
<evidence type="ECO:0000259" key="11">
    <source>
        <dbReference type="PROSITE" id="PS51643"/>
    </source>
</evidence>
<organism evidence="12 13">
    <name type="scientific">Cuniculiplasma divulgatum</name>
    <dbReference type="NCBI Taxonomy" id="1673428"/>
    <lineage>
        <taxon>Archaea</taxon>
        <taxon>Methanobacteriati</taxon>
        <taxon>Thermoplasmatota</taxon>
        <taxon>Thermoplasmata</taxon>
        <taxon>Thermoplasmatales</taxon>
        <taxon>Cuniculiplasmataceae</taxon>
        <taxon>Cuniculiplasma</taxon>
    </lineage>
</organism>
<evidence type="ECO:0000256" key="1">
    <source>
        <dbReference type="ARBA" id="ARBA00006847"/>
    </source>
</evidence>
<evidence type="ECO:0000256" key="4">
    <source>
        <dbReference type="ARBA" id="ARBA00022723"/>
    </source>
</evidence>
<dbReference type="Gene3D" id="1.10.3210.30">
    <property type="match status" value="1"/>
</dbReference>
<sequence>MDYNLNEEYESFFQRATGNQPYPYQSNFAKSKNLYQWINVPTGLGKTANIVIGWVWRRFYQEENSRNATPRRLVYALPMRVIVEQTRDSAILWLNNLGLLSGELELDKINHSKIIKYTPDFTKKGKISVVTLMGGEETIPWDIFPESNMIIVGTQDMLLSRALNRGYGISRYRWPIQFGLLNNDTLWVLDEIQLMGSGLTTSIQLDSHRNYFGMIKEAHSIWMSATLNKQWFYTVDFKGNISDEEILTLSKDDKENIKINKIINSTKMVTASKNNALESYELAIEIIENHKTDSRTIVIVNTVERAKTLFQNIQKLLSKRRNTEHIRVPDILLLHSQFRPVDKEKIIQKIVNDIESNDSIIITTQVIEAGVDISCRTLFTEIAPLQSLVQRFGRCNRSGEYDQSDIFWVDPVDKKGRTMSAPYETIEIEKSRKFLKEIDGKQFSLSGINGFDFEIRNDGSLRRKDILELFDTSPDLTDYDIDISRFVRNSDERHVSVFWRDLDRENLKKENLPERDELCPVPLNELNELLKNSKDERLYKWDWINGGWNMLMKGERLYHGQIVMLDSKKGHYSEVMGWSLKDKNEVPIVAKNQSSGNTRETCSFNDDNPSQFPWKSIYEHTEEVVNKCRDIVKVIGIPQNSKKFEDALLKGALWHDVGKAHPAFQSKINKLEGVPKEIEENQIAKAPYDKWINHPEGGRKYFRHELASALIAIQNGVDPIAIFLALSHHGKIRTSIRSMPGEKIPTDEKIRFAKGVWDGDKIKKVNLPNVTINNVILDLDLMELGSESMKKSWVQTVLNMVKDKEIGIFRLAYLESLLRAADQRASGGL</sequence>
<evidence type="ECO:0000256" key="9">
    <source>
        <dbReference type="ARBA" id="ARBA00023118"/>
    </source>
</evidence>
<dbReference type="GO" id="GO:0004518">
    <property type="term" value="F:nuclease activity"/>
    <property type="evidence" value="ECO:0007669"/>
    <property type="project" value="UniProtKB-KW"/>
</dbReference>
<dbReference type="PANTHER" id="PTHR47959">
    <property type="entry name" value="ATP-DEPENDENT RNA HELICASE RHLE-RELATED"/>
    <property type="match status" value="1"/>
</dbReference>
<dbReference type="GO" id="GO:0005829">
    <property type="term" value="C:cytosol"/>
    <property type="evidence" value="ECO:0007669"/>
    <property type="project" value="TreeGrafter"/>
</dbReference>
<dbReference type="RefSeq" id="WP_172399443.1">
    <property type="nucleotide sequence ID" value="NZ_LT671858.1"/>
</dbReference>
<dbReference type="GO" id="GO:0051607">
    <property type="term" value="P:defense response to virus"/>
    <property type="evidence" value="ECO:0007669"/>
    <property type="project" value="UniProtKB-KW"/>
</dbReference>
<keyword evidence="6" id="KW-0378">Hydrolase</keyword>
<dbReference type="InterPro" id="IPR006474">
    <property type="entry name" value="Helicase_Cas3_CRISPR-ass_core"/>
</dbReference>
<dbReference type="SMART" id="SM00490">
    <property type="entry name" value="HELICc"/>
    <property type="match status" value="1"/>
</dbReference>
<dbReference type="Pfam" id="PF18019">
    <property type="entry name" value="Cas3_HD"/>
    <property type="match status" value="1"/>
</dbReference>
<evidence type="ECO:0000256" key="7">
    <source>
        <dbReference type="ARBA" id="ARBA00022806"/>
    </source>
</evidence>
<keyword evidence="3" id="KW-0540">Nuclease</keyword>
<dbReference type="InterPro" id="IPR006483">
    <property type="entry name" value="CRISPR-assoc_Cas3_HD"/>
</dbReference>
<evidence type="ECO:0000256" key="8">
    <source>
        <dbReference type="ARBA" id="ARBA00022840"/>
    </source>
</evidence>
<dbReference type="SUPFAM" id="SSF109604">
    <property type="entry name" value="HD-domain/PDEase-like"/>
    <property type="match status" value="1"/>
</dbReference>
<proteinExistence type="inferred from homology"/>
<protein>
    <submittedName>
        <fullName evidence="12">CRISPR-associated helicase Cas3</fullName>
    </submittedName>
</protein>
<dbReference type="SUPFAM" id="SSF52540">
    <property type="entry name" value="P-loop containing nucleoside triphosphate hydrolases"/>
    <property type="match status" value="1"/>
</dbReference>
<keyword evidence="4" id="KW-0479">Metal-binding</keyword>
<evidence type="ECO:0000259" key="10">
    <source>
        <dbReference type="PROSITE" id="PS51194"/>
    </source>
</evidence>
<dbReference type="PROSITE" id="PS51194">
    <property type="entry name" value="HELICASE_CTER"/>
    <property type="match status" value="1"/>
</dbReference>
<feature type="domain" description="Helicase C-terminal" evidence="10">
    <location>
        <begin position="279"/>
        <end position="459"/>
    </location>
</feature>
<dbReference type="GO" id="GO:0046872">
    <property type="term" value="F:metal ion binding"/>
    <property type="evidence" value="ECO:0007669"/>
    <property type="project" value="UniProtKB-KW"/>
</dbReference>
<gene>
    <name evidence="12" type="ORF">CSP5_1642</name>
</gene>
<dbReference type="InterPro" id="IPR027417">
    <property type="entry name" value="P-loop_NTPase"/>
</dbReference>
<keyword evidence="7" id="KW-0347">Helicase</keyword>
<dbReference type="GO" id="GO:0016787">
    <property type="term" value="F:hydrolase activity"/>
    <property type="evidence" value="ECO:0007669"/>
    <property type="project" value="UniProtKB-KW"/>
</dbReference>
<dbReference type="GeneID" id="41588884"/>
<dbReference type="NCBIfam" id="TIGR01596">
    <property type="entry name" value="cas3_HD"/>
    <property type="match status" value="1"/>
</dbReference>
<dbReference type="InterPro" id="IPR001650">
    <property type="entry name" value="Helicase_C-like"/>
</dbReference>
<accession>A0A1N5W363</accession>
<dbReference type="Pfam" id="PF22590">
    <property type="entry name" value="Cas3-like_C_2"/>
    <property type="match status" value="1"/>
</dbReference>